<accession>A0AAX4H865</accession>
<dbReference type="SUPFAM" id="SSF53474">
    <property type="entry name" value="alpha/beta-Hydrolases"/>
    <property type="match status" value="1"/>
</dbReference>
<evidence type="ECO:0000313" key="2">
    <source>
        <dbReference type="EMBL" id="WPK24667.1"/>
    </source>
</evidence>
<gene>
    <name evidence="2" type="ORF">PUMCH_001949</name>
</gene>
<proteinExistence type="predicted"/>
<feature type="domain" description="AB hydrolase-1" evidence="1">
    <location>
        <begin position="64"/>
        <end position="104"/>
    </location>
</feature>
<dbReference type="GeneID" id="88173014"/>
<organism evidence="2 3">
    <name type="scientific">Australozyma saopauloensis</name>
    <dbReference type="NCBI Taxonomy" id="291208"/>
    <lineage>
        <taxon>Eukaryota</taxon>
        <taxon>Fungi</taxon>
        <taxon>Dikarya</taxon>
        <taxon>Ascomycota</taxon>
        <taxon>Saccharomycotina</taxon>
        <taxon>Pichiomycetes</taxon>
        <taxon>Metschnikowiaceae</taxon>
        <taxon>Australozyma</taxon>
    </lineage>
</organism>
<dbReference type="KEGG" id="asau:88173014"/>
<dbReference type="EMBL" id="CP138895">
    <property type="protein sequence ID" value="WPK24667.1"/>
    <property type="molecule type" value="Genomic_DNA"/>
</dbReference>
<dbReference type="GO" id="GO:0055088">
    <property type="term" value="P:lipid homeostasis"/>
    <property type="evidence" value="ECO:0007669"/>
    <property type="project" value="TreeGrafter"/>
</dbReference>
<evidence type="ECO:0000259" key="1">
    <source>
        <dbReference type="Pfam" id="PF00561"/>
    </source>
</evidence>
<evidence type="ECO:0000313" key="3">
    <source>
        <dbReference type="Proteomes" id="UP001338582"/>
    </source>
</evidence>
<reference evidence="2 3" key="1">
    <citation type="submission" date="2023-10" db="EMBL/GenBank/DDBJ databases">
        <title>Draft Genome Sequence of Candida saopaulonensis from a very Premature Infant with Sepsis.</title>
        <authorList>
            <person name="Ning Y."/>
            <person name="Dai R."/>
            <person name="Xiao M."/>
            <person name="Xu Y."/>
            <person name="Yan Q."/>
            <person name="Zhang L."/>
        </authorList>
    </citation>
    <scope>NUCLEOTIDE SEQUENCE [LARGE SCALE GENOMIC DNA]</scope>
    <source>
        <strain evidence="2 3">19XY460</strain>
    </source>
</reference>
<dbReference type="GO" id="GO:0042171">
    <property type="term" value="F:lysophosphatidic acid acyltransferase activity"/>
    <property type="evidence" value="ECO:0007669"/>
    <property type="project" value="TreeGrafter"/>
</dbReference>
<dbReference type="Proteomes" id="UP001338582">
    <property type="component" value="Chromosome 2"/>
</dbReference>
<dbReference type="InterPro" id="IPR000073">
    <property type="entry name" value="AB_hydrolase_1"/>
</dbReference>
<dbReference type="RefSeq" id="XP_062877050.1">
    <property type="nucleotide sequence ID" value="XM_063020980.1"/>
</dbReference>
<dbReference type="PANTHER" id="PTHR42886:SF23">
    <property type="entry name" value="1-ACYLGLYCEROL-3-PHOSPHATE O-ACYLTRANSFERASE ICT1-RELATED"/>
    <property type="match status" value="1"/>
</dbReference>
<dbReference type="Gene3D" id="3.40.50.1820">
    <property type="entry name" value="alpha/beta hydrolase"/>
    <property type="match status" value="1"/>
</dbReference>
<name>A0AAX4H865_9ASCO</name>
<dbReference type="AlphaFoldDB" id="A0AAX4H865"/>
<dbReference type="GO" id="GO:0005743">
    <property type="term" value="C:mitochondrial inner membrane"/>
    <property type="evidence" value="ECO:0007669"/>
    <property type="project" value="TreeGrafter"/>
</dbReference>
<dbReference type="GO" id="GO:0035965">
    <property type="term" value="P:cardiolipin acyl-chain remodeling"/>
    <property type="evidence" value="ECO:0007669"/>
    <property type="project" value="TreeGrafter"/>
</dbReference>
<keyword evidence="3" id="KW-1185">Reference proteome</keyword>
<dbReference type="InterPro" id="IPR029058">
    <property type="entry name" value="AB_hydrolase_fold"/>
</dbReference>
<dbReference type="GO" id="GO:0004623">
    <property type="term" value="F:phospholipase A2 activity"/>
    <property type="evidence" value="ECO:0007669"/>
    <property type="project" value="TreeGrafter"/>
</dbReference>
<dbReference type="Pfam" id="PF00561">
    <property type="entry name" value="Abhydrolase_1"/>
    <property type="match status" value="1"/>
</dbReference>
<dbReference type="PANTHER" id="PTHR42886">
    <property type="entry name" value="RE40534P-RELATED"/>
    <property type="match status" value="1"/>
</dbReference>
<sequence>MDHIKLHDTRPTRPEDLYKKYYKLVDLFDFDTAQFQNSKKLFKPILEDMEYYYTDALENWRINSGINKIDYLIGHSFGGYWSASYALKNPDAVNDLILLSPVGMERTAYTVNTPIPDTTTDLKPSLGPNEYNFLSRYPILSKNTILRWYYLQPYLPRLLKFMGPFGVGKYYNMWYSKLFAINKVILKLGGPTVFKSTNELKYGTNTECQLLVEYLYNSISNGTHSDTHIKYLLTPATTSKWPLFDKFTETSAEVLSKFTTHVIYGLHDFMNSEAGRELVNNMTQKHSLDNVHYYEVPEGGHNLYLQNPFGTNKLLADIISRKH</sequence>
<protein>
    <recommendedName>
        <fullName evidence="1">AB hydrolase-1 domain-containing protein</fullName>
    </recommendedName>
</protein>
<dbReference type="GO" id="GO:0006654">
    <property type="term" value="P:phosphatidic acid biosynthetic process"/>
    <property type="evidence" value="ECO:0007669"/>
    <property type="project" value="TreeGrafter"/>
</dbReference>